<feature type="domain" description="NAD-dependent epimerase/dehydratase" evidence="1">
    <location>
        <begin position="3"/>
        <end position="235"/>
    </location>
</feature>
<accession>A0A2W4ZR15</accession>
<dbReference type="PANTHER" id="PTHR43245">
    <property type="entry name" value="BIFUNCTIONAL POLYMYXIN RESISTANCE PROTEIN ARNA"/>
    <property type="match status" value="1"/>
</dbReference>
<sequence length="346" mass="38177">MRVLVTGHQGYIGTVLVPMLIAAGHDVVGLDSDLYQRSTFGSGLPSIPDLKKDVRDVTLADLEGFEAVLHLAGLSNDPLGNLNPDLTYAINHQATVHLAELAKKAGVSRYIFSSSCSNYGAGGQDWLTEESAFNPVTPYGVSKVRSEQDLAKLADDSFSPTYLRNATAFGVSPRLRFDLVLNNLTAWALTTGLVFIKSDGTPWRPIVHIEDISRAFLAALHAPRATVHNEAFNVGRNEDNYQIRELAEIVKETVPSCRIEYAEDAGPDKRCYRVDCSKIKRVLPEFQPQWDARKGAKELYDAYVKVGLTLEEFEGDRYQRIAHIKSLLADGSLSEELRWQAVAVGV</sequence>
<name>A0A2W4ZR15_9CYAN</name>
<evidence type="ECO:0000259" key="1">
    <source>
        <dbReference type="Pfam" id="PF01370"/>
    </source>
</evidence>
<gene>
    <name evidence="2" type="ORF">DCF15_07325</name>
</gene>
<dbReference type="CDD" id="cd08946">
    <property type="entry name" value="SDR_e"/>
    <property type="match status" value="1"/>
</dbReference>
<reference evidence="3" key="1">
    <citation type="submission" date="2018-04" db="EMBL/GenBank/DDBJ databases">
        <authorList>
            <person name="Cornet L."/>
        </authorList>
    </citation>
    <scope>NUCLEOTIDE SEQUENCE [LARGE SCALE GENOMIC DNA]</scope>
</reference>
<protein>
    <submittedName>
        <fullName evidence="2">NAD-dependent dehydratase</fullName>
    </submittedName>
</protein>
<dbReference type="InterPro" id="IPR036291">
    <property type="entry name" value="NAD(P)-bd_dom_sf"/>
</dbReference>
<dbReference type="Gene3D" id="3.40.50.720">
    <property type="entry name" value="NAD(P)-binding Rossmann-like Domain"/>
    <property type="match status" value="1"/>
</dbReference>
<dbReference type="InterPro" id="IPR001509">
    <property type="entry name" value="Epimerase_deHydtase"/>
</dbReference>
<dbReference type="Pfam" id="PF01370">
    <property type="entry name" value="Epimerase"/>
    <property type="match status" value="1"/>
</dbReference>
<dbReference type="SUPFAM" id="SSF51735">
    <property type="entry name" value="NAD(P)-binding Rossmann-fold domains"/>
    <property type="match status" value="1"/>
</dbReference>
<evidence type="ECO:0000313" key="2">
    <source>
        <dbReference type="EMBL" id="PZO57298.1"/>
    </source>
</evidence>
<evidence type="ECO:0000313" key="3">
    <source>
        <dbReference type="Proteomes" id="UP000249794"/>
    </source>
</evidence>
<reference evidence="2 3" key="2">
    <citation type="submission" date="2018-06" db="EMBL/GenBank/DDBJ databases">
        <title>Metagenomic assembly of (sub)arctic Cyanobacteria and their associated microbiome from non-axenic cultures.</title>
        <authorList>
            <person name="Baurain D."/>
        </authorList>
    </citation>
    <scope>NUCLEOTIDE SEQUENCE [LARGE SCALE GENOMIC DNA]</scope>
    <source>
        <strain evidence="2">ULC027bin1</strain>
    </source>
</reference>
<dbReference type="Proteomes" id="UP000249794">
    <property type="component" value="Unassembled WGS sequence"/>
</dbReference>
<dbReference type="AlphaFoldDB" id="A0A2W4ZR15"/>
<dbReference type="EMBL" id="QBMP01000054">
    <property type="protein sequence ID" value="PZO57298.1"/>
    <property type="molecule type" value="Genomic_DNA"/>
</dbReference>
<comment type="caution">
    <text evidence="2">The sequence shown here is derived from an EMBL/GenBank/DDBJ whole genome shotgun (WGS) entry which is preliminary data.</text>
</comment>
<dbReference type="PANTHER" id="PTHR43245:SF23">
    <property type="entry name" value="NAD(P)-BINDING DOMAIN-CONTAINING PROTEIN"/>
    <property type="match status" value="1"/>
</dbReference>
<organism evidence="2 3">
    <name type="scientific">Phormidesmis priestleyi</name>
    <dbReference type="NCBI Taxonomy" id="268141"/>
    <lineage>
        <taxon>Bacteria</taxon>
        <taxon>Bacillati</taxon>
        <taxon>Cyanobacteriota</taxon>
        <taxon>Cyanophyceae</taxon>
        <taxon>Leptolyngbyales</taxon>
        <taxon>Leptolyngbyaceae</taxon>
        <taxon>Phormidesmis</taxon>
    </lineage>
</organism>
<proteinExistence type="predicted"/>
<dbReference type="InterPro" id="IPR050177">
    <property type="entry name" value="Lipid_A_modif_metabolic_enz"/>
</dbReference>